<dbReference type="PANTHER" id="PTHR43628">
    <property type="entry name" value="ACTIVATOR OF C KINASE PROTEIN 1-RELATED"/>
    <property type="match status" value="1"/>
</dbReference>
<evidence type="ECO:0000259" key="3">
    <source>
        <dbReference type="Pfam" id="PF17111"/>
    </source>
</evidence>
<accession>A0AAN8F8B9</accession>
<gene>
    <name evidence="4" type="ORF">OHC33_005739</name>
</gene>
<feature type="coiled-coil region" evidence="1">
    <location>
        <begin position="24"/>
        <end position="51"/>
    </location>
</feature>
<keyword evidence="5" id="KW-1185">Reference proteome</keyword>
<feature type="compositionally biased region" description="Polar residues" evidence="2">
    <location>
        <begin position="274"/>
        <end position="306"/>
    </location>
</feature>
<keyword evidence="1" id="KW-0175">Coiled coil</keyword>
<dbReference type="Gene3D" id="1.25.40.10">
    <property type="entry name" value="Tetratricopeptide repeat domain"/>
    <property type="match status" value="1"/>
</dbReference>
<dbReference type="AlphaFoldDB" id="A0AAN8F8B9"/>
<evidence type="ECO:0000256" key="1">
    <source>
        <dbReference type="SAM" id="Coils"/>
    </source>
</evidence>
<name>A0AAN8F8B9_9EURO</name>
<dbReference type="Pfam" id="PF17111">
    <property type="entry name" value="PigL_N"/>
    <property type="match status" value="1"/>
</dbReference>
<dbReference type="Pfam" id="PF08238">
    <property type="entry name" value="Sel1"/>
    <property type="match status" value="3"/>
</dbReference>
<feature type="region of interest" description="Disordered" evidence="2">
    <location>
        <begin position="274"/>
        <end position="351"/>
    </location>
</feature>
<organism evidence="4 5">
    <name type="scientific">Knufia fluminis</name>
    <dbReference type="NCBI Taxonomy" id="191047"/>
    <lineage>
        <taxon>Eukaryota</taxon>
        <taxon>Fungi</taxon>
        <taxon>Dikarya</taxon>
        <taxon>Ascomycota</taxon>
        <taxon>Pezizomycotina</taxon>
        <taxon>Eurotiomycetes</taxon>
        <taxon>Chaetothyriomycetidae</taxon>
        <taxon>Chaetothyriales</taxon>
        <taxon>Trichomeriaceae</taxon>
        <taxon>Knufia</taxon>
    </lineage>
</organism>
<dbReference type="PANTHER" id="PTHR43628:SF1">
    <property type="entry name" value="CHITIN SYNTHASE REGULATORY FACTOR 2-RELATED"/>
    <property type="match status" value="1"/>
</dbReference>
<proteinExistence type="predicted"/>
<dbReference type="Proteomes" id="UP001316803">
    <property type="component" value="Unassembled WGS sequence"/>
</dbReference>
<dbReference type="InterPro" id="IPR031348">
    <property type="entry name" value="PigL_N"/>
</dbReference>
<dbReference type="InterPro" id="IPR052945">
    <property type="entry name" value="Mitotic_Regulator"/>
</dbReference>
<dbReference type="SUPFAM" id="SSF81901">
    <property type="entry name" value="HCP-like"/>
    <property type="match status" value="1"/>
</dbReference>
<dbReference type="InterPro" id="IPR011990">
    <property type="entry name" value="TPR-like_helical_dom_sf"/>
</dbReference>
<sequence length="584" mass="63552">MDPLSIAAACVGLLSGLTTLSTKIRSLTIDARNTNKEVNALQSELDSFQRSLTVFYGSGLANNYPDHLRTDLDTIIRQCRYVVDEIDSLLDKVSSGSLSQQVHWSFTVRDEVLCLHRNLEGHKSAITIAIAFASMSMNRGIKSDTSSIRSKAARIPEIQGQLAAVLEAVHALNNRDSSQRPHLSPAMQRFLQEAYTESINGSLVRSNTSRTYGSTLPSITDPFDDPKFVIEASMPEQPGLEVDDGYQSGNMTPHSTATLRARLDTPLSCEAPIQSSASLSTTNTKTRVVQPVQSASRASLQPSAVPSLTKLRKAPTPASNDGAADRKPRFSLARLRQKRSSSISPPDRLPHPSASITCDSLLDLASVLSIHVFEFISRNDSAFEPTARNIYELSLASAHSSNNAQNDAILQNAVHLHQTGDVESATLLLKDLAGKGHISSQIMYALCLRHGWGCTPDPGAAVAYLHTAVKVAIGFERHARDNDTHLPEIASDELKLALFEIANSLRYGWGCPTSAASARAFYRTAAELGDVDAMHELAWCYITGFGGKKDKFEAAQVLRRAEGQGSKMLGNSWIWKEKYDAKSC</sequence>
<evidence type="ECO:0000313" key="5">
    <source>
        <dbReference type="Proteomes" id="UP001316803"/>
    </source>
</evidence>
<evidence type="ECO:0000313" key="4">
    <source>
        <dbReference type="EMBL" id="KAK5953171.1"/>
    </source>
</evidence>
<evidence type="ECO:0000256" key="2">
    <source>
        <dbReference type="SAM" id="MobiDB-lite"/>
    </source>
</evidence>
<dbReference type="EMBL" id="JAKLMC020000012">
    <property type="protein sequence ID" value="KAK5953171.1"/>
    <property type="molecule type" value="Genomic_DNA"/>
</dbReference>
<protein>
    <recommendedName>
        <fullName evidence="3">Azaphilone pigments biosynthesis cluster protein L N-terminal domain-containing protein</fullName>
    </recommendedName>
</protein>
<dbReference type="GO" id="GO:0032153">
    <property type="term" value="C:cell division site"/>
    <property type="evidence" value="ECO:0007669"/>
    <property type="project" value="TreeGrafter"/>
</dbReference>
<feature type="domain" description="Azaphilone pigments biosynthesis cluster protein L N-terminal" evidence="3">
    <location>
        <begin position="1"/>
        <end position="138"/>
    </location>
</feature>
<dbReference type="InterPro" id="IPR006597">
    <property type="entry name" value="Sel1-like"/>
</dbReference>
<dbReference type="GO" id="GO:0010972">
    <property type="term" value="P:negative regulation of G2/M transition of mitotic cell cycle"/>
    <property type="evidence" value="ECO:0007669"/>
    <property type="project" value="TreeGrafter"/>
</dbReference>
<comment type="caution">
    <text evidence="4">The sequence shown here is derived from an EMBL/GenBank/DDBJ whole genome shotgun (WGS) entry which is preliminary data.</text>
</comment>
<dbReference type="SMART" id="SM00671">
    <property type="entry name" value="SEL1"/>
    <property type="match status" value="3"/>
</dbReference>
<reference evidence="4 5" key="1">
    <citation type="submission" date="2022-12" db="EMBL/GenBank/DDBJ databases">
        <title>Genomic features and morphological characterization of a novel Knufia sp. strain isolated from spacecraft assembly facility.</title>
        <authorList>
            <person name="Teixeira M."/>
            <person name="Chander A.M."/>
            <person name="Stajich J.E."/>
            <person name="Venkateswaran K."/>
        </authorList>
    </citation>
    <scope>NUCLEOTIDE SEQUENCE [LARGE SCALE GENOMIC DNA]</scope>
    <source>
        <strain evidence="4 5">FJI-L2-BK-P2</strain>
    </source>
</reference>